<dbReference type="RefSeq" id="XP_019024658.1">
    <property type="nucleotide sequence ID" value="XM_019170352.1"/>
</dbReference>
<dbReference type="EMBL" id="BACD03000017">
    <property type="protein sequence ID" value="GAO48724.1"/>
    <property type="molecule type" value="Genomic_DNA"/>
</dbReference>
<dbReference type="AlphaFoldDB" id="A0A0E9NFW0"/>
<sequence>MIMPTYLTFLALILALRFARTYAQLLIPSLDLPSFDPNIGIDIDSLLSSITAEVAGIETEVSEVVASATSLASYCQARSASATASGGKYSATGVCSGVYVSNENGSIVEINESNGQGAGQGDDSGYNAQNVVVAAADGGTRVVEAVLAGVTFITTLTGTQTVTVVQQVTGSLVEVVVAEGTNTRTSTATARTTGGGSVNIS</sequence>
<keyword evidence="1" id="KW-0732">Signal</keyword>
<evidence type="ECO:0000313" key="2">
    <source>
        <dbReference type="EMBL" id="GAO48724.1"/>
    </source>
</evidence>
<accession>A0A0E9NFW0</accession>
<organism evidence="2 3">
    <name type="scientific">Saitoella complicata (strain BCRC 22490 / CBS 7301 / JCM 7358 / NBRC 10748 / NRRL Y-17804)</name>
    <dbReference type="NCBI Taxonomy" id="698492"/>
    <lineage>
        <taxon>Eukaryota</taxon>
        <taxon>Fungi</taxon>
        <taxon>Dikarya</taxon>
        <taxon>Ascomycota</taxon>
        <taxon>Taphrinomycotina</taxon>
        <taxon>Taphrinomycotina incertae sedis</taxon>
        <taxon>Saitoella</taxon>
    </lineage>
</organism>
<dbReference type="Proteomes" id="UP000033140">
    <property type="component" value="Unassembled WGS sequence"/>
</dbReference>
<reference evidence="2 3" key="3">
    <citation type="journal article" date="2015" name="Genome Announc.">
        <title>Draft Genome Sequence of the Archiascomycetous Yeast Saitoella complicata.</title>
        <authorList>
            <person name="Yamauchi K."/>
            <person name="Kondo S."/>
            <person name="Hamamoto M."/>
            <person name="Takahashi Y."/>
            <person name="Ogura Y."/>
            <person name="Hayashi T."/>
            <person name="Nishida H."/>
        </authorList>
    </citation>
    <scope>NUCLEOTIDE SEQUENCE [LARGE SCALE GENOMIC DNA]</scope>
    <source>
        <strain evidence="2 3">NRRL Y-17804</strain>
    </source>
</reference>
<name>A0A0E9NFW0_SAICN</name>
<evidence type="ECO:0000313" key="3">
    <source>
        <dbReference type="Proteomes" id="UP000033140"/>
    </source>
</evidence>
<proteinExistence type="predicted"/>
<reference evidence="2 3" key="2">
    <citation type="journal article" date="2014" name="J. Gen. Appl. Microbiol.">
        <title>The early diverging ascomycetous budding yeast Saitoella complicata has three histone deacetylases belonging to the Clr6, Hos2, and Rpd3 lineages.</title>
        <authorList>
            <person name="Nishida H."/>
            <person name="Matsumoto T."/>
            <person name="Kondo S."/>
            <person name="Hamamoto M."/>
            <person name="Yoshikawa H."/>
        </authorList>
    </citation>
    <scope>NUCLEOTIDE SEQUENCE [LARGE SCALE GENOMIC DNA]</scope>
    <source>
        <strain evidence="2 3">NRRL Y-17804</strain>
    </source>
</reference>
<reference evidence="2 3" key="1">
    <citation type="journal article" date="2011" name="J. Gen. Appl. Microbiol.">
        <title>Draft genome sequencing of the enigmatic yeast Saitoella complicata.</title>
        <authorList>
            <person name="Nishida H."/>
            <person name="Hamamoto M."/>
            <person name="Sugiyama J."/>
        </authorList>
    </citation>
    <scope>NUCLEOTIDE SEQUENCE [LARGE SCALE GENOMIC DNA]</scope>
    <source>
        <strain evidence="2 3">NRRL Y-17804</strain>
    </source>
</reference>
<feature type="chain" id="PRO_5002430352" evidence="1">
    <location>
        <begin position="24"/>
        <end position="201"/>
    </location>
</feature>
<gene>
    <name evidence="2" type="ORF">G7K_2894-t1</name>
</gene>
<comment type="caution">
    <text evidence="2">The sequence shown here is derived from an EMBL/GenBank/DDBJ whole genome shotgun (WGS) entry which is preliminary data.</text>
</comment>
<keyword evidence="3" id="KW-1185">Reference proteome</keyword>
<evidence type="ECO:0000256" key="1">
    <source>
        <dbReference type="SAM" id="SignalP"/>
    </source>
</evidence>
<protein>
    <submittedName>
        <fullName evidence="2">Uncharacterized protein</fullName>
    </submittedName>
</protein>
<feature type="signal peptide" evidence="1">
    <location>
        <begin position="1"/>
        <end position="23"/>
    </location>
</feature>